<dbReference type="EMBL" id="JBHUMF010000002">
    <property type="protein sequence ID" value="MFD2679308.1"/>
    <property type="molecule type" value="Genomic_DNA"/>
</dbReference>
<keyword evidence="3" id="KW-0969">Cilium</keyword>
<dbReference type="Proteomes" id="UP001597506">
    <property type="component" value="Unassembled WGS sequence"/>
</dbReference>
<gene>
    <name evidence="3" type="ORF">ACFSUL_00935</name>
</gene>
<dbReference type="SUPFAM" id="SSF140566">
    <property type="entry name" value="FlgN-like"/>
    <property type="match status" value="1"/>
</dbReference>
<protein>
    <submittedName>
        <fullName evidence="3">Flagellar protein FlgN</fullName>
    </submittedName>
</protein>
<dbReference type="Pfam" id="PF05130">
    <property type="entry name" value="FlgN"/>
    <property type="match status" value="1"/>
</dbReference>
<feature type="region of interest" description="Disordered" evidence="2">
    <location>
        <begin position="141"/>
        <end position="165"/>
    </location>
</feature>
<comment type="caution">
    <text evidence="3">The sequence shown here is derived from an EMBL/GenBank/DDBJ whole genome shotgun (WGS) entry which is preliminary data.</text>
</comment>
<keyword evidence="3" id="KW-0282">Flagellum</keyword>
<keyword evidence="4" id="KW-1185">Reference proteome</keyword>
<dbReference type="InterPro" id="IPR036679">
    <property type="entry name" value="FlgN-like_sf"/>
</dbReference>
<evidence type="ECO:0000256" key="1">
    <source>
        <dbReference type="ARBA" id="ARBA00022795"/>
    </source>
</evidence>
<evidence type="ECO:0000313" key="3">
    <source>
        <dbReference type="EMBL" id="MFD2679308.1"/>
    </source>
</evidence>
<dbReference type="InterPro" id="IPR007809">
    <property type="entry name" value="FlgN-like"/>
</dbReference>
<evidence type="ECO:0000256" key="2">
    <source>
        <dbReference type="SAM" id="MobiDB-lite"/>
    </source>
</evidence>
<proteinExistence type="predicted"/>
<name>A0ABW5RLB5_9BACI</name>
<reference evidence="4" key="1">
    <citation type="journal article" date="2019" name="Int. J. Syst. Evol. Microbiol.">
        <title>The Global Catalogue of Microorganisms (GCM) 10K type strain sequencing project: providing services to taxonomists for standard genome sequencing and annotation.</title>
        <authorList>
            <consortium name="The Broad Institute Genomics Platform"/>
            <consortium name="The Broad Institute Genome Sequencing Center for Infectious Disease"/>
            <person name="Wu L."/>
            <person name="Ma J."/>
        </authorList>
    </citation>
    <scope>NUCLEOTIDE SEQUENCE [LARGE SCALE GENOMIC DNA]</scope>
    <source>
        <strain evidence="4">KCTC 3913</strain>
    </source>
</reference>
<accession>A0ABW5RLB5</accession>
<dbReference type="RefSeq" id="WP_377931840.1">
    <property type="nucleotide sequence ID" value="NZ_JBHUMF010000002.1"/>
</dbReference>
<keyword evidence="1" id="KW-1005">Bacterial flagellum biogenesis</keyword>
<organism evidence="3 4">
    <name type="scientific">Bacillus seohaeanensis</name>
    <dbReference type="NCBI Taxonomy" id="284580"/>
    <lineage>
        <taxon>Bacteria</taxon>
        <taxon>Bacillati</taxon>
        <taxon>Bacillota</taxon>
        <taxon>Bacilli</taxon>
        <taxon>Bacillales</taxon>
        <taxon>Bacillaceae</taxon>
        <taxon>Bacillus</taxon>
    </lineage>
</organism>
<evidence type="ECO:0000313" key="4">
    <source>
        <dbReference type="Proteomes" id="UP001597506"/>
    </source>
</evidence>
<sequence length="165" mass="18829">MSAENRLLTVLEKIVKLQKSLHQIALKKTDILKADDIEALGQLMKDELKHIKAIEMVNGEREQIQRQLANELLLPPTNITISQLLKSSMLKDKESLRKLQVKLVKQTQSLKEINEFNQQLLQQSLNFVNLNLDLVLGQQESGNYTDNSSNEEEESTSRSLFDSKA</sequence>
<keyword evidence="3" id="KW-0966">Cell projection</keyword>
<dbReference type="Gene3D" id="1.20.58.300">
    <property type="entry name" value="FlgN-like"/>
    <property type="match status" value="1"/>
</dbReference>